<evidence type="ECO:0008006" key="4">
    <source>
        <dbReference type="Google" id="ProtNLM"/>
    </source>
</evidence>
<evidence type="ECO:0000256" key="1">
    <source>
        <dbReference type="SAM" id="Phobius"/>
    </source>
</evidence>
<dbReference type="RefSeq" id="WP_186883135.1">
    <property type="nucleotide sequence ID" value="NZ_JACOFT010000003.1"/>
</dbReference>
<sequence>MNAFSQYMYSVLRQVTQEFRQFASKCALAMLRTPLPRIFVICIAIALAISLIPFVLSLFVLFVLLRVFLGLLKTPQQNHTYDQQTSQSYQQQRIYIKRLRRDE</sequence>
<dbReference type="EMBL" id="JACOFT010000003">
    <property type="protein sequence ID" value="MBC3811925.1"/>
    <property type="molecule type" value="Genomic_DNA"/>
</dbReference>
<comment type="caution">
    <text evidence="2">The sequence shown here is derived from an EMBL/GenBank/DDBJ whole genome shotgun (WGS) entry which is preliminary data.</text>
</comment>
<organism evidence="2 3">
    <name type="scientific">Undibacterium aquatile</name>
    <dbReference type="NCBI Taxonomy" id="1537398"/>
    <lineage>
        <taxon>Bacteria</taxon>
        <taxon>Pseudomonadati</taxon>
        <taxon>Pseudomonadota</taxon>
        <taxon>Betaproteobacteria</taxon>
        <taxon>Burkholderiales</taxon>
        <taxon>Oxalobacteraceae</taxon>
        <taxon>Undibacterium</taxon>
    </lineage>
</organism>
<accession>A0ABR6XG96</accession>
<keyword evidence="1" id="KW-1133">Transmembrane helix</keyword>
<protein>
    <recommendedName>
        <fullName evidence="4">DUF3742 family protein</fullName>
    </recommendedName>
</protein>
<evidence type="ECO:0000313" key="2">
    <source>
        <dbReference type="EMBL" id="MBC3811925.1"/>
    </source>
</evidence>
<keyword evidence="1" id="KW-0812">Transmembrane</keyword>
<name>A0ABR6XG96_9BURK</name>
<feature type="transmembrane region" description="Helical" evidence="1">
    <location>
        <begin position="38"/>
        <end position="65"/>
    </location>
</feature>
<dbReference type="Proteomes" id="UP000637632">
    <property type="component" value="Unassembled WGS sequence"/>
</dbReference>
<evidence type="ECO:0000313" key="3">
    <source>
        <dbReference type="Proteomes" id="UP000637632"/>
    </source>
</evidence>
<reference evidence="2 3" key="1">
    <citation type="submission" date="2020-08" db="EMBL/GenBank/DDBJ databases">
        <title>Novel species isolated from subtropical streams in China.</title>
        <authorList>
            <person name="Lu H."/>
        </authorList>
    </citation>
    <scope>NUCLEOTIDE SEQUENCE [LARGE SCALE GENOMIC DNA]</scope>
    <source>
        <strain evidence="2 3">CCTCC AB 2015119</strain>
    </source>
</reference>
<gene>
    <name evidence="2" type="ORF">H8K26_10765</name>
</gene>
<keyword evidence="1" id="KW-0472">Membrane</keyword>
<proteinExistence type="predicted"/>
<keyword evidence="3" id="KW-1185">Reference proteome</keyword>